<keyword evidence="3 6" id="KW-0285">Flavoprotein</keyword>
<evidence type="ECO:0000256" key="3">
    <source>
        <dbReference type="ARBA" id="ARBA00022630"/>
    </source>
</evidence>
<keyword evidence="5 6" id="KW-0560">Oxidoreductase</keyword>
<dbReference type="PIRSF" id="PIRSF016578">
    <property type="entry name" value="HsaA"/>
    <property type="match status" value="1"/>
</dbReference>
<evidence type="ECO:0000259" key="9">
    <source>
        <dbReference type="Pfam" id="PF02771"/>
    </source>
</evidence>
<dbReference type="Gene3D" id="1.20.140.10">
    <property type="entry name" value="Butyryl-CoA Dehydrogenase, subunit A, domain 3"/>
    <property type="match status" value="1"/>
</dbReference>
<dbReference type="KEGG" id="goq:ACH46_13075"/>
<evidence type="ECO:0000256" key="2">
    <source>
        <dbReference type="ARBA" id="ARBA00009347"/>
    </source>
</evidence>
<reference evidence="10 11" key="2">
    <citation type="journal article" date="2017" name="Int. J. Syst. Evol. Microbiol.">
        <title>Gordonia phthalatica sp. nov., a di-n-butyl phthalate-degrading bacterium isolated from activated sludge.</title>
        <authorList>
            <person name="Jin D."/>
            <person name="Kong X."/>
            <person name="Jia M."/>
            <person name="Yu X."/>
            <person name="Wang X."/>
            <person name="Zhuang X."/>
            <person name="Deng Y."/>
            <person name="Bai Z."/>
        </authorList>
    </citation>
    <scope>NUCLEOTIDE SEQUENCE [LARGE SCALE GENOMIC DNA]</scope>
    <source>
        <strain evidence="10 11">QH-11</strain>
    </source>
</reference>
<reference evidence="11" key="1">
    <citation type="submission" date="2015-06" db="EMBL/GenBank/DDBJ databases">
        <title>Complete genome sequence and metabolic analysis of phthalate degradation pathway in Gordonia sp. QH-11.</title>
        <authorList>
            <person name="Jin D."/>
            <person name="Kong X."/>
            <person name="Bai Z."/>
        </authorList>
    </citation>
    <scope>NUCLEOTIDE SEQUENCE [LARGE SCALE GENOMIC DNA]</scope>
    <source>
        <strain evidence="11">QH-11</strain>
    </source>
</reference>
<feature type="domain" description="Acyl-CoA dehydrogenase/oxidase C-terminal" evidence="7">
    <location>
        <begin position="227"/>
        <end position="376"/>
    </location>
</feature>
<dbReference type="PANTHER" id="PTHR43884">
    <property type="entry name" value="ACYL-COA DEHYDROGENASE"/>
    <property type="match status" value="1"/>
</dbReference>
<dbReference type="Pfam" id="PF00441">
    <property type="entry name" value="Acyl-CoA_dh_1"/>
    <property type="match status" value="1"/>
</dbReference>
<dbReference type="Proteomes" id="UP000063789">
    <property type="component" value="Chromosome"/>
</dbReference>
<dbReference type="GO" id="GO:0050660">
    <property type="term" value="F:flavin adenine dinucleotide binding"/>
    <property type="evidence" value="ECO:0007669"/>
    <property type="project" value="InterPro"/>
</dbReference>
<evidence type="ECO:0000256" key="6">
    <source>
        <dbReference type="RuleBase" id="RU362125"/>
    </source>
</evidence>
<protein>
    <submittedName>
        <fullName evidence="10">Acyl-CoA dehydrogenase</fullName>
    </submittedName>
</protein>
<dbReference type="InterPro" id="IPR009075">
    <property type="entry name" value="AcylCo_DH/oxidase_C"/>
</dbReference>
<dbReference type="GO" id="GO:0003995">
    <property type="term" value="F:acyl-CoA dehydrogenase activity"/>
    <property type="evidence" value="ECO:0007669"/>
    <property type="project" value="TreeGrafter"/>
</dbReference>
<dbReference type="Gene3D" id="1.10.540.10">
    <property type="entry name" value="Acyl-CoA dehydrogenase/oxidase, N-terminal domain"/>
    <property type="match status" value="1"/>
</dbReference>
<organism evidence="10 11">
    <name type="scientific">Gordonia phthalatica</name>
    <dbReference type="NCBI Taxonomy" id="1136941"/>
    <lineage>
        <taxon>Bacteria</taxon>
        <taxon>Bacillati</taxon>
        <taxon>Actinomycetota</taxon>
        <taxon>Actinomycetes</taxon>
        <taxon>Mycobacteriales</taxon>
        <taxon>Gordoniaceae</taxon>
        <taxon>Gordonia</taxon>
    </lineage>
</organism>
<evidence type="ECO:0000256" key="5">
    <source>
        <dbReference type="ARBA" id="ARBA00023002"/>
    </source>
</evidence>
<evidence type="ECO:0000259" key="7">
    <source>
        <dbReference type="Pfam" id="PF00441"/>
    </source>
</evidence>
<dbReference type="OrthoDB" id="3205875at2"/>
<evidence type="ECO:0000256" key="4">
    <source>
        <dbReference type="ARBA" id="ARBA00022827"/>
    </source>
</evidence>
<keyword evidence="11" id="KW-1185">Reference proteome</keyword>
<dbReference type="Gene3D" id="2.40.110.10">
    <property type="entry name" value="Butyryl-CoA Dehydrogenase, subunit A, domain 2"/>
    <property type="match status" value="1"/>
</dbReference>
<dbReference type="InterPro" id="IPR037069">
    <property type="entry name" value="AcylCoA_DH/ox_N_sf"/>
</dbReference>
<evidence type="ECO:0000256" key="1">
    <source>
        <dbReference type="ARBA" id="ARBA00001974"/>
    </source>
</evidence>
<evidence type="ECO:0000259" key="8">
    <source>
        <dbReference type="Pfam" id="PF02770"/>
    </source>
</evidence>
<dbReference type="STRING" id="1136941.ACH46_13075"/>
<dbReference type="FunFam" id="1.20.140.10:FF:000001">
    <property type="entry name" value="Acyl-CoA dehydrogenase"/>
    <property type="match status" value="1"/>
</dbReference>
<dbReference type="InterPro" id="IPR006091">
    <property type="entry name" value="Acyl-CoA_Oxase/DH_mid-dom"/>
</dbReference>
<dbReference type="EMBL" id="CP011853">
    <property type="protein sequence ID" value="ALG86876.1"/>
    <property type="molecule type" value="Genomic_DNA"/>
</dbReference>
<dbReference type="Pfam" id="PF02771">
    <property type="entry name" value="Acyl-CoA_dh_N"/>
    <property type="match status" value="1"/>
</dbReference>
<dbReference type="PANTHER" id="PTHR43884:SF20">
    <property type="entry name" value="ACYL-COA DEHYDROGENASE FADE28"/>
    <property type="match status" value="1"/>
</dbReference>
<dbReference type="PATRIC" id="fig|1136941.3.peg.2662"/>
<dbReference type="SUPFAM" id="SSF47203">
    <property type="entry name" value="Acyl-CoA dehydrogenase C-terminal domain-like"/>
    <property type="match status" value="1"/>
</dbReference>
<feature type="domain" description="Acyl-CoA oxidase/dehydrogenase middle" evidence="8">
    <location>
        <begin position="123"/>
        <end position="215"/>
    </location>
</feature>
<dbReference type="SUPFAM" id="SSF56645">
    <property type="entry name" value="Acyl-CoA dehydrogenase NM domain-like"/>
    <property type="match status" value="1"/>
</dbReference>
<proteinExistence type="inferred from homology"/>
<dbReference type="RefSeq" id="WP_062395399.1">
    <property type="nucleotide sequence ID" value="NZ_CP011853.1"/>
</dbReference>
<feature type="domain" description="Acyl-CoA dehydrogenase/oxidase N-terminal" evidence="9">
    <location>
        <begin position="5"/>
        <end position="119"/>
    </location>
</feature>
<dbReference type="InterPro" id="IPR013786">
    <property type="entry name" value="AcylCoA_DH/ox_N"/>
</dbReference>
<gene>
    <name evidence="10" type="ORF">ACH46_13075</name>
</gene>
<dbReference type="InterPro" id="IPR036250">
    <property type="entry name" value="AcylCo_DH-like_C"/>
</dbReference>
<accession>A0A0N9MVV2</accession>
<dbReference type="Pfam" id="PF02770">
    <property type="entry name" value="Acyl-CoA_dh_M"/>
    <property type="match status" value="1"/>
</dbReference>
<dbReference type="InterPro" id="IPR046373">
    <property type="entry name" value="Acyl-CoA_Oxase/DH_mid-dom_sf"/>
</dbReference>
<evidence type="ECO:0000313" key="10">
    <source>
        <dbReference type="EMBL" id="ALG86876.1"/>
    </source>
</evidence>
<evidence type="ECO:0000313" key="11">
    <source>
        <dbReference type="Proteomes" id="UP000063789"/>
    </source>
</evidence>
<keyword evidence="4 6" id="KW-0274">FAD</keyword>
<sequence>MVEFTPEQQAFAQAVTDFCEREVGTRAKRDALTNNGADAHSDVLYRKMAELGWAGINVAEEFGGAGAGNVEMCIFLEEAVRNQAPIGAVGPTLITAAAYAKFADDDLRREVLAGVVAGDSLSISMSEPEAGSDVGALTCRAEKVDGGWKINGQKTWCSNAHFSKSILLIARTDRSGGKHEGLTQFHVPADTPGLRISGIDTLGGREVNDLYFTDCFVPDSAVVGKVDDGWRQLMSGLNTERLILAAMQLGLARRSFDDTLAFIKDRKQFGRPVGSFQALRHRMADHATEIACTRELVYSVARAADAHPEKMMPREASMVKLKATETSKAMTIDGMQMMGGYGYAKEFDAERLMRGAIISTVFGGTNEIQRDIIGKTYGL</sequence>
<comment type="similarity">
    <text evidence="2 6">Belongs to the acyl-CoA dehydrogenase family.</text>
</comment>
<comment type="cofactor">
    <cofactor evidence="1 6">
        <name>FAD</name>
        <dbReference type="ChEBI" id="CHEBI:57692"/>
    </cofactor>
</comment>
<dbReference type="AlphaFoldDB" id="A0A0N9MVV2"/>
<name>A0A0N9MVV2_9ACTN</name>
<dbReference type="InterPro" id="IPR009100">
    <property type="entry name" value="AcylCoA_DH/oxidase_NM_dom_sf"/>
</dbReference>